<sequence>MFLLMCAGRVWQELMAQMEQRATEIMRPGAIIITLTNRFQNEQAWALLVGGLHGLPGLPGLPLLLVLHADFLAH</sequence>
<protein>
    <submittedName>
        <fullName evidence="1">Uncharacterized protein</fullName>
    </submittedName>
</protein>
<reference evidence="1 2" key="1">
    <citation type="journal article" date="2015" name="Genome Biol. Evol.">
        <title>Comparative Genomics of a Bacterivorous Green Alga Reveals Evolutionary Causalities and Consequences of Phago-Mixotrophic Mode of Nutrition.</title>
        <authorList>
            <person name="Burns J.A."/>
            <person name="Paasch A."/>
            <person name="Narechania A."/>
            <person name="Kim E."/>
        </authorList>
    </citation>
    <scope>NUCLEOTIDE SEQUENCE [LARGE SCALE GENOMIC DNA]</scope>
    <source>
        <strain evidence="1 2">PLY_AMNH</strain>
    </source>
</reference>
<accession>A0AAE0H3R0</accession>
<gene>
    <name evidence="1" type="ORF">CYMTET_3216</name>
</gene>
<comment type="caution">
    <text evidence="1">The sequence shown here is derived from an EMBL/GenBank/DDBJ whole genome shotgun (WGS) entry which is preliminary data.</text>
</comment>
<keyword evidence="2" id="KW-1185">Reference proteome</keyword>
<evidence type="ECO:0000313" key="2">
    <source>
        <dbReference type="Proteomes" id="UP001190700"/>
    </source>
</evidence>
<dbReference type="Proteomes" id="UP001190700">
    <property type="component" value="Unassembled WGS sequence"/>
</dbReference>
<evidence type="ECO:0000313" key="1">
    <source>
        <dbReference type="EMBL" id="KAK3289349.1"/>
    </source>
</evidence>
<proteinExistence type="predicted"/>
<organism evidence="1 2">
    <name type="scientific">Cymbomonas tetramitiformis</name>
    <dbReference type="NCBI Taxonomy" id="36881"/>
    <lineage>
        <taxon>Eukaryota</taxon>
        <taxon>Viridiplantae</taxon>
        <taxon>Chlorophyta</taxon>
        <taxon>Pyramimonadophyceae</taxon>
        <taxon>Pyramimonadales</taxon>
        <taxon>Pyramimonadaceae</taxon>
        <taxon>Cymbomonas</taxon>
    </lineage>
</organism>
<dbReference type="AlphaFoldDB" id="A0AAE0H3R0"/>
<dbReference type="EMBL" id="LGRX02000165">
    <property type="protein sequence ID" value="KAK3289349.1"/>
    <property type="molecule type" value="Genomic_DNA"/>
</dbReference>
<name>A0AAE0H3R0_9CHLO</name>